<keyword evidence="2" id="KW-0067">ATP-binding</keyword>
<keyword evidence="1" id="KW-0547">Nucleotide-binding</keyword>
<evidence type="ECO:0000256" key="1">
    <source>
        <dbReference type="ARBA" id="ARBA00022741"/>
    </source>
</evidence>
<dbReference type="GO" id="GO:0005524">
    <property type="term" value="F:ATP binding"/>
    <property type="evidence" value="ECO:0007669"/>
    <property type="project" value="UniProtKB-KW"/>
</dbReference>
<reference evidence="3 4" key="1">
    <citation type="submission" date="2017-04" db="EMBL/GenBank/DDBJ databases">
        <title>Draft genome sequence of Tuber borchii Vittad., a whitish edible truffle.</title>
        <authorList>
            <consortium name="DOE Joint Genome Institute"/>
            <person name="Murat C."/>
            <person name="Kuo A."/>
            <person name="Barry K.W."/>
            <person name="Clum A."/>
            <person name="Dockter R.B."/>
            <person name="Fauchery L."/>
            <person name="Iotti M."/>
            <person name="Kohler A."/>
            <person name="Labutti K."/>
            <person name="Lindquist E.A."/>
            <person name="Lipzen A."/>
            <person name="Ohm R.A."/>
            <person name="Wang M."/>
            <person name="Grigoriev I.V."/>
            <person name="Zambonelli A."/>
            <person name="Martin F.M."/>
        </authorList>
    </citation>
    <scope>NUCLEOTIDE SEQUENCE [LARGE SCALE GENOMIC DNA]</scope>
    <source>
        <strain evidence="3 4">Tbo3840</strain>
    </source>
</reference>
<dbReference type="Gene3D" id="3.40.50.300">
    <property type="entry name" value="P-loop containing nucleotide triphosphate hydrolases"/>
    <property type="match status" value="1"/>
</dbReference>
<name>A0A2T6ZVI2_TUBBO</name>
<accession>A0A2T6ZVI2</accession>
<dbReference type="GO" id="GO:0004140">
    <property type="term" value="F:dephospho-CoA kinase activity"/>
    <property type="evidence" value="ECO:0007669"/>
    <property type="project" value="InterPro"/>
</dbReference>
<dbReference type="PANTHER" id="PTHR10695:SF46">
    <property type="entry name" value="BIFUNCTIONAL COENZYME A SYNTHASE-RELATED"/>
    <property type="match status" value="1"/>
</dbReference>
<keyword evidence="3" id="KW-0418">Kinase</keyword>
<protein>
    <submittedName>
        <fullName evidence="3">Dephospho-CoA kinase-domain-containing protein</fullName>
    </submittedName>
</protein>
<dbReference type="PROSITE" id="PS51219">
    <property type="entry name" value="DPCK"/>
    <property type="match status" value="1"/>
</dbReference>
<organism evidence="3 4">
    <name type="scientific">Tuber borchii</name>
    <name type="common">White truffle</name>
    <dbReference type="NCBI Taxonomy" id="42251"/>
    <lineage>
        <taxon>Eukaryota</taxon>
        <taxon>Fungi</taxon>
        <taxon>Dikarya</taxon>
        <taxon>Ascomycota</taxon>
        <taxon>Pezizomycotina</taxon>
        <taxon>Pezizomycetes</taxon>
        <taxon>Pezizales</taxon>
        <taxon>Tuberaceae</taxon>
        <taxon>Tuber</taxon>
    </lineage>
</organism>
<dbReference type="OrthoDB" id="247245at2759"/>
<dbReference type="CDD" id="cd02022">
    <property type="entry name" value="DPCK"/>
    <property type="match status" value="1"/>
</dbReference>
<keyword evidence="3" id="KW-0808">Transferase</keyword>
<sequence length="263" mass="29108">MLLIGLTGSISTGKSTVSKILSKDHVLPVIDADELARKVVEVGTPGHTAIVRYFSESTPGLLNEDGSLNRAILGRRVFGDDPERKKDRGVLNGIVHPLVRKEMYKSIGYHYLSGAWAVVLDVPLLFESSLDLICGAVLVVSVSSPEVQLRRLLARDTYLTREDAEKRVASQMSAQEKVERCDRVFGGARGRGAAISNDGSLEELREEVTRVVGGLKAGRDGWWKWMLWGLPPVAGAVGARVVAENWWWRECWFREREGVKAKL</sequence>
<proteinExistence type="inferred from homology"/>
<dbReference type="NCBIfam" id="TIGR00152">
    <property type="entry name" value="dephospho-CoA kinase"/>
    <property type="match status" value="1"/>
</dbReference>
<dbReference type="EMBL" id="NESQ01000090">
    <property type="protein sequence ID" value="PUU79482.1"/>
    <property type="molecule type" value="Genomic_DNA"/>
</dbReference>
<dbReference type="AlphaFoldDB" id="A0A2T6ZVI2"/>
<dbReference type="Proteomes" id="UP000244722">
    <property type="component" value="Unassembled WGS sequence"/>
</dbReference>
<dbReference type="SUPFAM" id="SSF52540">
    <property type="entry name" value="P-loop containing nucleoside triphosphate hydrolases"/>
    <property type="match status" value="1"/>
</dbReference>
<gene>
    <name evidence="3" type="ORF">B9Z19DRAFT_1125079</name>
</gene>
<dbReference type="GO" id="GO:0015937">
    <property type="term" value="P:coenzyme A biosynthetic process"/>
    <property type="evidence" value="ECO:0007669"/>
    <property type="project" value="InterPro"/>
</dbReference>
<dbReference type="Pfam" id="PF01121">
    <property type="entry name" value="CoaE"/>
    <property type="match status" value="1"/>
</dbReference>
<evidence type="ECO:0000256" key="2">
    <source>
        <dbReference type="ARBA" id="ARBA00022840"/>
    </source>
</evidence>
<dbReference type="HAMAP" id="MF_00376">
    <property type="entry name" value="Dephospho_CoA_kinase"/>
    <property type="match status" value="1"/>
</dbReference>
<dbReference type="InterPro" id="IPR027417">
    <property type="entry name" value="P-loop_NTPase"/>
</dbReference>
<evidence type="ECO:0000313" key="3">
    <source>
        <dbReference type="EMBL" id="PUU79482.1"/>
    </source>
</evidence>
<comment type="caution">
    <text evidence="3">The sequence shown here is derived from an EMBL/GenBank/DDBJ whole genome shotgun (WGS) entry which is preliminary data.</text>
</comment>
<dbReference type="STRING" id="42251.A0A2T6ZVI2"/>
<evidence type="ECO:0000313" key="4">
    <source>
        <dbReference type="Proteomes" id="UP000244722"/>
    </source>
</evidence>
<dbReference type="PANTHER" id="PTHR10695">
    <property type="entry name" value="DEPHOSPHO-COA KINASE-RELATED"/>
    <property type="match status" value="1"/>
</dbReference>
<dbReference type="InterPro" id="IPR001977">
    <property type="entry name" value="Depp_CoAkinase"/>
</dbReference>
<keyword evidence="4" id="KW-1185">Reference proteome</keyword>